<evidence type="ECO:0000313" key="2">
    <source>
        <dbReference type="Proteomes" id="UP000651738"/>
    </source>
</evidence>
<feature type="non-terminal residue" evidence="1">
    <location>
        <position position="36"/>
    </location>
</feature>
<dbReference type="SUPFAM" id="SSF52402">
    <property type="entry name" value="Adenine nucleotide alpha hydrolases-like"/>
    <property type="match status" value="1"/>
</dbReference>
<dbReference type="AlphaFoldDB" id="A0ABD4L5G0"/>
<name>A0ABD4L5G0_9GAMM</name>
<dbReference type="InterPro" id="IPR014729">
    <property type="entry name" value="Rossmann-like_a/b/a_fold"/>
</dbReference>
<gene>
    <name evidence="1" type="ORF">I7V36_18005</name>
</gene>
<sequence>MKILVAVKRVIDYNVKIRVKADHSDVDLTNVKMAMN</sequence>
<dbReference type="EMBL" id="JAEDAF010000036">
    <property type="protein sequence ID" value="MBH8581999.1"/>
    <property type="molecule type" value="Genomic_DNA"/>
</dbReference>
<organism evidence="1 2">
    <name type="scientific">Bisbaumannia pacifica</name>
    <dbReference type="NCBI Taxonomy" id="77098"/>
    <lineage>
        <taxon>Bacteria</taxon>
        <taxon>Pseudomonadati</taxon>
        <taxon>Pseudomonadota</taxon>
        <taxon>Gammaproteobacteria</taxon>
        <taxon>Oceanospirillales</taxon>
        <taxon>Halomonadaceae</taxon>
        <taxon>Bisbaumannia</taxon>
    </lineage>
</organism>
<proteinExistence type="predicted"/>
<evidence type="ECO:0000313" key="1">
    <source>
        <dbReference type="EMBL" id="MBH8581999.1"/>
    </source>
</evidence>
<dbReference type="Gene3D" id="3.40.50.620">
    <property type="entry name" value="HUPs"/>
    <property type="match status" value="1"/>
</dbReference>
<accession>A0ABD4L5G0</accession>
<dbReference type="Proteomes" id="UP000651738">
    <property type="component" value="Unassembled WGS sequence"/>
</dbReference>
<reference evidence="1 2" key="1">
    <citation type="submission" date="2020-12" db="EMBL/GenBank/DDBJ databases">
        <title>Draft genome sequence of Halomonas pacifica strain CARE-V15.</title>
        <authorList>
            <person name="Vignesh N."/>
            <person name="Thabitha A."/>
            <person name="Saravanan R."/>
            <person name="Manigandan V."/>
        </authorList>
    </citation>
    <scope>NUCLEOTIDE SEQUENCE [LARGE SCALE GENOMIC DNA]</scope>
    <source>
        <strain evidence="1 2">CARE-V15</strain>
    </source>
</reference>
<protein>
    <submittedName>
        <fullName evidence="1">Electron transfer flavoprotein subunit beta/FixA family protein</fullName>
    </submittedName>
</protein>
<comment type="caution">
    <text evidence="1">The sequence shown here is derived from an EMBL/GenBank/DDBJ whole genome shotgun (WGS) entry which is preliminary data.</text>
</comment>